<name>A0ABQ1KHI4_9GAMM</name>
<dbReference type="RefSeq" id="WP_188748427.1">
    <property type="nucleotide sequence ID" value="NZ_BMIJ01000004.1"/>
</dbReference>
<dbReference type="SUPFAM" id="SSF103025">
    <property type="entry name" value="Folate-binding domain"/>
    <property type="match status" value="1"/>
</dbReference>
<dbReference type="NCBIfam" id="TIGR01375">
    <property type="entry name" value="soxG"/>
    <property type="match status" value="1"/>
</dbReference>
<proteinExistence type="predicted"/>
<dbReference type="EMBL" id="BMIJ01000004">
    <property type="protein sequence ID" value="GGB96484.1"/>
    <property type="molecule type" value="Genomic_DNA"/>
</dbReference>
<gene>
    <name evidence="1" type="primary">soxG</name>
    <name evidence="1" type="ORF">GCM10011352_23250</name>
</gene>
<dbReference type="InterPro" id="IPR007375">
    <property type="entry name" value="SoxG"/>
</dbReference>
<dbReference type="InterPro" id="IPR006280">
    <property type="entry name" value="SoxG_het"/>
</dbReference>
<keyword evidence="2" id="KW-1185">Reference proteome</keyword>
<dbReference type="Gene3D" id="3.30.1360.120">
    <property type="entry name" value="Probable tRNA modification gtpase trme, domain 1"/>
    <property type="match status" value="1"/>
</dbReference>
<evidence type="ECO:0000313" key="1">
    <source>
        <dbReference type="EMBL" id="GGB96484.1"/>
    </source>
</evidence>
<dbReference type="InterPro" id="IPR027266">
    <property type="entry name" value="TrmE/GcvT-like"/>
</dbReference>
<accession>A0ABQ1KHI4</accession>
<evidence type="ECO:0000313" key="2">
    <source>
        <dbReference type="Proteomes" id="UP000629025"/>
    </source>
</evidence>
<comment type="caution">
    <text evidence="1">The sequence shown here is derived from an EMBL/GenBank/DDBJ whole genome shotgun (WGS) entry which is preliminary data.</text>
</comment>
<reference evidence="2" key="1">
    <citation type="journal article" date="2019" name="Int. J. Syst. Evol. Microbiol.">
        <title>The Global Catalogue of Microorganisms (GCM) 10K type strain sequencing project: providing services to taxonomists for standard genome sequencing and annotation.</title>
        <authorList>
            <consortium name="The Broad Institute Genomics Platform"/>
            <consortium name="The Broad Institute Genome Sequencing Center for Infectious Disease"/>
            <person name="Wu L."/>
            <person name="Ma J."/>
        </authorList>
    </citation>
    <scope>NUCLEOTIDE SEQUENCE [LARGE SCALE GENOMIC DNA]</scope>
    <source>
        <strain evidence="2">CGMCC 1.15341</strain>
    </source>
</reference>
<protein>
    <submittedName>
        <fullName evidence="1">Sarcosine oxidase subunit gamma</fullName>
    </submittedName>
</protein>
<dbReference type="Gene3D" id="3.30.70.1520">
    <property type="entry name" value="Heterotetrameric sarcosine oxidase"/>
    <property type="match status" value="1"/>
</dbReference>
<dbReference type="Proteomes" id="UP000629025">
    <property type="component" value="Unassembled WGS sequence"/>
</dbReference>
<dbReference type="Pfam" id="PF04268">
    <property type="entry name" value="SoxG"/>
    <property type="match status" value="1"/>
</dbReference>
<organism evidence="1 2">
    <name type="scientific">Marinobacterium zhoushanense</name>
    <dbReference type="NCBI Taxonomy" id="1679163"/>
    <lineage>
        <taxon>Bacteria</taxon>
        <taxon>Pseudomonadati</taxon>
        <taxon>Pseudomonadota</taxon>
        <taxon>Gammaproteobacteria</taxon>
        <taxon>Oceanospirillales</taxon>
        <taxon>Oceanospirillaceae</taxon>
        <taxon>Marinobacterium</taxon>
    </lineage>
</organism>
<sequence>MSETLAPEKEGTVNVAVMNQVAGSGARAESPLHHAELDKLAARNPRTGGVMLRELKLLGHLTLRGSQQNESFMNGCAEVLGLALPTQPLTSVEKGSVSIRWISPDEWLVVLPADQAYEVEQGLRAAIEGHFSVVNVSGGQTLLELSGPNARDVLKKSCPLDVHPSQFPVGKVAGTVFAKSTAVVRRSGEESWELVVRRSFADYIWLWLQDASREYGLVIKS</sequence>